<comment type="similarity">
    <text evidence="1">Belongs to the peptidase C40 family.</text>
</comment>
<dbReference type="Gene3D" id="3.90.1720.10">
    <property type="entry name" value="endopeptidase domain like (from Nostoc punctiforme)"/>
    <property type="match status" value="1"/>
</dbReference>
<evidence type="ECO:0000256" key="2">
    <source>
        <dbReference type="ARBA" id="ARBA00022670"/>
    </source>
</evidence>
<dbReference type="Proteomes" id="UP000324288">
    <property type="component" value="Chromosome"/>
</dbReference>
<dbReference type="InterPro" id="IPR051794">
    <property type="entry name" value="PG_Endopeptidase_C40"/>
</dbReference>
<dbReference type="RefSeq" id="WP_242002672.1">
    <property type="nucleotide sequence ID" value="NZ_LR584267.1"/>
</dbReference>
<name>A0A5E3ZZ46_9ACTN</name>
<dbReference type="GO" id="GO:0006508">
    <property type="term" value="P:proteolysis"/>
    <property type="evidence" value="ECO:0007669"/>
    <property type="project" value="UniProtKB-KW"/>
</dbReference>
<dbReference type="EMBL" id="LR584267">
    <property type="protein sequence ID" value="VHO01608.1"/>
    <property type="molecule type" value="Genomic_DNA"/>
</dbReference>
<reference evidence="7 8" key="1">
    <citation type="submission" date="2019-04" db="EMBL/GenBank/DDBJ databases">
        <authorList>
            <person name="Seth-Smith MB H."/>
            <person name="Seth-Smith H."/>
        </authorList>
    </citation>
    <scope>NUCLEOTIDE SEQUENCE [LARGE SCALE GENOMIC DNA]</scope>
    <source>
        <strain evidence="7">USB-603019</strain>
    </source>
</reference>
<dbReference type="PROSITE" id="PS51935">
    <property type="entry name" value="NLPC_P60"/>
    <property type="match status" value="1"/>
</dbReference>
<feature type="signal peptide" evidence="5">
    <location>
        <begin position="1"/>
        <end position="36"/>
    </location>
</feature>
<keyword evidence="8" id="KW-1185">Reference proteome</keyword>
<evidence type="ECO:0000313" key="8">
    <source>
        <dbReference type="Proteomes" id="UP000324288"/>
    </source>
</evidence>
<evidence type="ECO:0000313" key="7">
    <source>
        <dbReference type="EMBL" id="VHO01608.1"/>
    </source>
</evidence>
<proteinExistence type="inferred from homology"/>
<organism evidence="7 8">
    <name type="scientific">Lawsonella clevelandensis</name>
    <dbReference type="NCBI Taxonomy" id="1528099"/>
    <lineage>
        <taxon>Bacteria</taxon>
        <taxon>Bacillati</taxon>
        <taxon>Actinomycetota</taxon>
        <taxon>Actinomycetes</taxon>
        <taxon>Mycobacteriales</taxon>
        <taxon>Lawsonellaceae</taxon>
        <taxon>Lawsonella</taxon>
    </lineage>
</organism>
<evidence type="ECO:0000256" key="4">
    <source>
        <dbReference type="ARBA" id="ARBA00022807"/>
    </source>
</evidence>
<dbReference type="PANTHER" id="PTHR47359:SF3">
    <property type="entry name" value="NLP_P60 DOMAIN-CONTAINING PROTEIN-RELATED"/>
    <property type="match status" value="1"/>
</dbReference>
<feature type="chain" id="PRO_5022764280" evidence="5">
    <location>
        <begin position="37"/>
        <end position="284"/>
    </location>
</feature>
<keyword evidence="5" id="KW-0732">Signal</keyword>
<evidence type="ECO:0000256" key="5">
    <source>
        <dbReference type="SAM" id="SignalP"/>
    </source>
</evidence>
<keyword evidence="3" id="KW-0378">Hydrolase</keyword>
<sequence length="284" mass="30589">MAKHRAVTKSMSAPHALAVSVVSAGLMGAIAGPAMATELDTPVVSQVSIEIPELTTATHVRADDSTIDDAEKIVRQASQKALPAAEKVNKKYAPKAKKVRDEAKPVTSQVKKQAQPVLDELQPVKKAVQPVIDKVLEDKTVATLVDTVIPVDELMTPKAKTRSKADVQRFRGMKILEAARTRIGDPYVWGATGPNAFDCSGLVMWAHQQLNITIPRTSQDQIAGGHAIARKDLQPGDIVAFYGNASHVGVYAGHNKVVHAPYQGQSVSESSLDSMPYYGATRYY</sequence>
<keyword evidence="2" id="KW-0645">Protease</keyword>
<feature type="domain" description="NlpC/P60" evidence="6">
    <location>
        <begin position="169"/>
        <end position="284"/>
    </location>
</feature>
<gene>
    <name evidence="7" type="ORF">LC603019_01540</name>
</gene>
<dbReference type="SUPFAM" id="SSF54001">
    <property type="entry name" value="Cysteine proteinases"/>
    <property type="match status" value="1"/>
</dbReference>
<evidence type="ECO:0000256" key="3">
    <source>
        <dbReference type="ARBA" id="ARBA00022801"/>
    </source>
</evidence>
<dbReference type="AlphaFoldDB" id="A0A5E3ZZ46"/>
<dbReference type="GO" id="GO:0008234">
    <property type="term" value="F:cysteine-type peptidase activity"/>
    <property type="evidence" value="ECO:0007669"/>
    <property type="project" value="UniProtKB-KW"/>
</dbReference>
<dbReference type="Pfam" id="PF00877">
    <property type="entry name" value="NLPC_P60"/>
    <property type="match status" value="1"/>
</dbReference>
<accession>A0A5E3ZZ46</accession>
<protein>
    <submittedName>
        <fullName evidence="7">Putative endopeptidase</fullName>
    </submittedName>
</protein>
<keyword evidence="4" id="KW-0788">Thiol protease</keyword>
<evidence type="ECO:0000259" key="6">
    <source>
        <dbReference type="PROSITE" id="PS51935"/>
    </source>
</evidence>
<evidence type="ECO:0000256" key="1">
    <source>
        <dbReference type="ARBA" id="ARBA00007074"/>
    </source>
</evidence>
<dbReference type="InterPro" id="IPR038765">
    <property type="entry name" value="Papain-like_cys_pep_sf"/>
</dbReference>
<dbReference type="PANTHER" id="PTHR47359">
    <property type="entry name" value="PEPTIDOGLYCAN DL-ENDOPEPTIDASE CWLO"/>
    <property type="match status" value="1"/>
</dbReference>
<dbReference type="InterPro" id="IPR000064">
    <property type="entry name" value="NLP_P60_dom"/>
</dbReference>